<dbReference type="RefSeq" id="XP_047778412.1">
    <property type="nucleotide sequence ID" value="XM_047919707.1"/>
</dbReference>
<sequence length="152" mass="17085">MNVNRFRTRRSSHAHLAPLAPTTLRCILEAGCSQEPRLPQRLLTAVSVCTFLLKPERARIEPISVTLTRSCPPPISPVQAFIWLSPLFCSLSARLECDPWTSIQRTSFRHGTGRRARVGAQLLFGFAQDLPGVMQCSLHSHRNMLNEHKQST</sequence>
<dbReference type="Proteomes" id="UP000814176">
    <property type="component" value="Unassembled WGS sequence"/>
</dbReference>
<evidence type="ECO:0000313" key="1">
    <source>
        <dbReference type="EMBL" id="KAH9836127.1"/>
    </source>
</evidence>
<keyword evidence="2" id="KW-1185">Reference proteome</keyword>
<gene>
    <name evidence="1" type="ORF">C8Q71DRAFT_67561</name>
</gene>
<proteinExistence type="predicted"/>
<organism evidence="1 2">
    <name type="scientific">Rhodofomes roseus</name>
    <dbReference type="NCBI Taxonomy" id="34475"/>
    <lineage>
        <taxon>Eukaryota</taxon>
        <taxon>Fungi</taxon>
        <taxon>Dikarya</taxon>
        <taxon>Basidiomycota</taxon>
        <taxon>Agaricomycotina</taxon>
        <taxon>Agaricomycetes</taxon>
        <taxon>Polyporales</taxon>
        <taxon>Rhodofomes</taxon>
    </lineage>
</organism>
<dbReference type="GeneID" id="72000439"/>
<name>A0ABQ8KEJ2_9APHY</name>
<protein>
    <submittedName>
        <fullName evidence="1">Uncharacterized protein</fullName>
    </submittedName>
</protein>
<reference evidence="1 2" key="1">
    <citation type="journal article" date="2021" name="Environ. Microbiol.">
        <title>Gene family expansions and transcriptome signatures uncover fungal adaptations to wood decay.</title>
        <authorList>
            <person name="Hage H."/>
            <person name="Miyauchi S."/>
            <person name="Viragh M."/>
            <person name="Drula E."/>
            <person name="Min B."/>
            <person name="Chaduli D."/>
            <person name="Navarro D."/>
            <person name="Favel A."/>
            <person name="Norest M."/>
            <person name="Lesage-Meessen L."/>
            <person name="Balint B."/>
            <person name="Merenyi Z."/>
            <person name="de Eugenio L."/>
            <person name="Morin E."/>
            <person name="Martinez A.T."/>
            <person name="Baldrian P."/>
            <person name="Stursova M."/>
            <person name="Martinez M.J."/>
            <person name="Novotny C."/>
            <person name="Magnuson J.K."/>
            <person name="Spatafora J.W."/>
            <person name="Maurice S."/>
            <person name="Pangilinan J."/>
            <person name="Andreopoulos W."/>
            <person name="LaButti K."/>
            <person name="Hundley H."/>
            <person name="Na H."/>
            <person name="Kuo A."/>
            <person name="Barry K."/>
            <person name="Lipzen A."/>
            <person name="Henrissat B."/>
            <person name="Riley R."/>
            <person name="Ahrendt S."/>
            <person name="Nagy L.G."/>
            <person name="Grigoriev I.V."/>
            <person name="Martin F."/>
            <person name="Rosso M.N."/>
        </authorList>
    </citation>
    <scope>NUCLEOTIDE SEQUENCE [LARGE SCALE GENOMIC DNA]</scope>
    <source>
        <strain evidence="1 2">CIRM-BRFM 1785</strain>
    </source>
</reference>
<accession>A0ABQ8KEJ2</accession>
<dbReference type="EMBL" id="JADCUA010000011">
    <property type="protein sequence ID" value="KAH9836127.1"/>
    <property type="molecule type" value="Genomic_DNA"/>
</dbReference>
<evidence type="ECO:0000313" key="2">
    <source>
        <dbReference type="Proteomes" id="UP000814176"/>
    </source>
</evidence>
<comment type="caution">
    <text evidence="1">The sequence shown here is derived from an EMBL/GenBank/DDBJ whole genome shotgun (WGS) entry which is preliminary data.</text>
</comment>